<dbReference type="AlphaFoldDB" id="A0A6J5ZI90"/>
<evidence type="ECO:0000313" key="3">
    <source>
        <dbReference type="EMBL" id="CAB4342351.1"/>
    </source>
</evidence>
<evidence type="ECO:0000256" key="1">
    <source>
        <dbReference type="SAM" id="MobiDB-lite"/>
    </source>
</evidence>
<dbReference type="PANTHER" id="PTHR33371:SF16">
    <property type="entry name" value="MCE-FAMILY PROTEIN MCE3F"/>
    <property type="match status" value="1"/>
</dbReference>
<dbReference type="InterPro" id="IPR003399">
    <property type="entry name" value="Mce/MlaD"/>
</dbReference>
<reference evidence="3" key="1">
    <citation type="submission" date="2020-05" db="EMBL/GenBank/DDBJ databases">
        <authorList>
            <person name="Chiriac C."/>
            <person name="Salcher M."/>
            <person name="Ghai R."/>
            <person name="Kavagutti S V."/>
        </authorList>
    </citation>
    <scope>NUCLEOTIDE SEQUENCE</scope>
</reference>
<feature type="compositionally biased region" description="Low complexity" evidence="1">
    <location>
        <begin position="424"/>
        <end position="458"/>
    </location>
</feature>
<protein>
    <submittedName>
        <fullName evidence="3">Unannotated protein</fullName>
    </submittedName>
</protein>
<dbReference type="EMBL" id="CAESAO010000047">
    <property type="protein sequence ID" value="CAB4342351.1"/>
    <property type="molecule type" value="Genomic_DNA"/>
</dbReference>
<feature type="domain" description="Mce/MlaD" evidence="2">
    <location>
        <begin position="29"/>
        <end position="106"/>
    </location>
</feature>
<accession>A0A6J5ZI90</accession>
<sequence length="481" mass="50182">MKRLIAILVGCCAALALIVVATGSGDDGAYRVRAIFNNAAFVIPGMDVKIAGVRVGSIESLDLTDDHKAAVVLNIENPNYHAFRENAFCRIRPQSLIGERYIDCRPEEPLPAGMAQPPLLKPIASGVGEGEYLLPSSQTATSVDLDLINNVMRLPFRQRFTIILNEFGTALAGNGQELNAALKVTDPALKEFNDVLAILARQNKQLASLAVNGDTVLAPLARERAHIAGFINSSGYTAQATAEESASMTENLQKLPGFLTQLRPTMNDLASFSRQATPVFTDLNRAADSINTFTLGAPAFNTAAIPAFVSLGTTSDISGPSLVASLPLVQKLGPLAANAKPTVTNLAALLTSLKTTGGIESLMSLIYNTAGSINGYDEYGHYVRARLTTTTCQSFYLANDLNCNAKFNVGLGAASSSAPVAAAAPGKRASKPAAASKPVASTPAPASTGTPSSGAAAPRKPASGPTDPQSARALLDYLLGK</sequence>
<dbReference type="Pfam" id="PF02470">
    <property type="entry name" value="MlaD"/>
    <property type="match status" value="1"/>
</dbReference>
<dbReference type="InterPro" id="IPR052336">
    <property type="entry name" value="MlaD_Phospholipid_Transporter"/>
</dbReference>
<gene>
    <name evidence="3" type="ORF">UFOPK3522_00712</name>
</gene>
<dbReference type="PANTHER" id="PTHR33371">
    <property type="entry name" value="INTERMEMBRANE PHOSPHOLIPID TRANSPORT SYSTEM BINDING PROTEIN MLAD-RELATED"/>
    <property type="match status" value="1"/>
</dbReference>
<feature type="region of interest" description="Disordered" evidence="1">
    <location>
        <begin position="424"/>
        <end position="481"/>
    </location>
</feature>
<proteinExistence type="predicted"/>
<organism evidence="3">
    <name type="scientific">freshwater metagenome</name>
    <dbReference type="NCBI Taxonomy" id="449393"/>
    <lineage>
        <taxon>unclassified sequences</taxon>
        <taxon>metagenomes</taxon>
        <taxon>ecological metagenomes</taxon>
    </lineage>
</organism>
<name>A0A6J5ZI90_9ZZZZ</name>
<dbReference type="GO" id="GO:0005576">
    <property type="term" value="C:extracellular region"/>
    <property type="evidence" value="ECO:0007669"/>
    <property type="project" value="TreeGrafter"/>
</dbReference>
<evidence type="ECO:0000259" key="2">
    <source>
        <dbReference type="Pfam" id="PF02470"/>
    </source>
</evidence>